<evidence type="ECO:0000256" key="1">
    <source>
        <dbReference type="ARBA" id="ARBA00004370"/>
    </source>
</evidence>
<evidence type="ECO:0000313" key="8">
    <source>
        <dbReference type="Proteomes" id="UP001146120"/>
    </source>
</evidence>
<dbReference type="GO" id="GO:0016020">
    <property type="term" value="C:membrane"/>
    <property type="evidence" value="ECO:0007669"/>
    <property type="project" value="UniProtKB-SubCell"/>
</dbReference>
<dbReference type="Proteomes" id="UP001146120">
    <property type="component" value="Unassembled WGS sequence"/>
</dbReference>
<keyword evidence="3 6" id="KW-0812">Transmembrane</keyword>
<keyword evidence="5 6" id="KW-0472">Membrane</keyword>
<reference evidence="7" key="2">
    <citation type="journal article" date="2023" name="Microbiol Resour">
        <title>Decontamination and Annotation of the Draft Genome Sequence of the Oomycete Lagenidium giganteum ARSEF 373.</title>
        <authorList>
            <person name="Morgan W.R."/>
            <person name="Tartar A."/>
        </authorList>
    </citation>
    <scope>NUCLEOTIDE SEQUENCE</scope>
    <source>
        <strain evidence="7">ARSEF 373</strain>
    </source>
</reference>
<dbReference type="AlphaFoldDB" id="A0AAV2YPH0"/>
<comment type="caution">
    <text evidence="7">The sequence shown here is derived from an EMBL/GenBank/DDBJ whole genome shotgun (WGS) entry which is preliminary data.</text>
</comment>
<proteinExistence type="inferred from homology"/>
<comment type="similarity">
    <text evidence="2">Belongs to the UPF0057 (PMP3) family.</text>
</comment>
<evidence type="ECO:0008006" key="9">
    <source>
        <dbReference type="Google" id="ProtNLM"/>
    </source>
</evidence>
<gene>
    <name evidence="7" type="ORF">N0F65_002991</name>
</gene>
<feature type="transmembrane region" description="Helical" evidence="6">
    <location>
        <begin position="32"/>
        <end position="63"/>
    </location>
</feature>
<evidence type="ECO:0000256" key="6">
    <source>
        <dbReference type="SAM" id="Phobius"/>
    </source>
</evidence>
<dbReference type="Pfam" id="PF01679">
    <property type="entry name" value="Pmp3"/>
    <property type="match status" value="1"/>
</dbReference>
<evidence type="ECO:0000256" key="2">
    <source>
        <dbReference type="ARBA" id="ARBA00009530"/>
    </source>
</evidence>
<accession>A0AAV2YPH0</accession>
<evidence type="ECO:0000256" key="4">
    <source>
        <dbReference type="ARBA" id="ARBA00022989"/>
    </source>
</evidence>
<protein>
    <recommendedName>
        <fullName evidence="9">Plasma membrane proteolipid 3</fullName>
    </recommendedName>
</protein>
<name>A0AAV2YPH0_9STRA</name>
<keyword evidence="8" id="KW-1185">Reference proteome</keyword>
<dbReference type="InterPro" id="IPR000612">
    <property type="entry name" value="PMP3"/>
</dbReference>
<evidence type="ECO:0000313" key="7">
    <source>
        <dbReference type="EMBL" id="DAZ95681.1"/>
    </source>
</evidence>
<dbReference type="PROSITE" id="PS01309">
    <property type="entry name" value="UPF0057"/>
    <property type="match status" value="1"/>
</dbReference>
<keyword evidence="4 6" id="KW-1133">Transmembrane helix</keyword>
<dbReference type="PANTHER" id="PTHR21659">
    <property type="entry name" value="HYDROPHOBIC PROTEIN RCI2 LOW TEMPERATURE AND SALT RESPONSIVE PROTEIN LTI6 -RELATED"/>
    <property type="match status" value="1"/>
</dbReference>
<reference evidence="7" key="1">
    <citation type="submission" date="2022-11" db="EMBL/GenBank/DDBJ databases">
        <authorList>
            <person name="Morgan W.R."/>
            <person name="Tartar A."/>
        </authorList>
    </citation>
    <scope>NUCLEOTIDE SEQUENCE</scope>
    <source>
        <strain evidence="7">ARSEF 373</strain>
    </source>
</reference>
<dbReference type="EMBL" id="DAKRPA010000194">
    <property type="protein sequence ID" value="DAZ95681.1"/>
    <property type="molecule type" value="Genomic_DNA"/>
</dbReference>
<organism evidence="7 8">
    <name type="scientific">Lagenidium giganteum</name>
    <dbReference type="NCBI Taxonomy" id="4803"/>
    <lineage>
        <taxon>Eukaryota</taxon>
        <taxon>Sar</taxon>
        <taxon>Stramenopiles</taxon>
        <taxon>Oomycota</taxon>
        <taxon>Peronosporomycetes</taxon>
        <taxon>Pythiales</taxon>
        <taxon>Pythiaceae</taxon>
    </lineage>
</organism>
<dbReference type="PANTHER" id="PTHR21659:SF42">
    <property type="entry name" value="UPF0057 MEMBRANE PROTEIN ZK632.10-RELATED"/>
    <property type="match status" value="1"/>
</dbReference>
<comment type="subcellular location">
    <subcellularLocation>
        <location evidence="1">Membrane</location>
    </subcellularLocation>
</comment>
<evidence type="ECO:0000256" key="3">
    <source>
        <dbReference type="ARBA" id="ARBA00022692"/>
    </source>
</evidence>
<evidence type="ECO:0000256" key="5">
    <source>
        <dbReference type="ARBA" id="ARBA00023136"/>
    </source>
</evidence>
<sequence>MALTCGDIPRLICSIILPPLGVFFQDGCTKDLAINILLTLLGFVAALSVRYIPGVIHAVYILIKE</sequence>